<comment type="caution">
    <text evidence="1">The sequence shown here is derived from an EMBL/GenBank/DDBJ whole genome shotgun (WGS) entry which is preliminary data.</text>
</comment>
<reference evidence="2" key="1">
    <citation type="journal article" date="2023" name="G3 (Bethesda)">
        <title>Genome assembly and association tests identify interacting loci associated with vigor, precocity, and sex in interspecific pistachio rootstocks.</title>
        <authorList>
            <person name="Palmer W."/>
            <person name="Jacygrad E."/>
            <person name="Sagayaradj S."/>
            <person name="Cavanaugh K."/>
            <person name="Han R."/>
            <person name="Bertier L."/>
            <person name="Beede B."/>
            <person name="Kafkas S."/>
            <person name="Golino D."/>
            <person name="Preece J."/>
            <person name="Michelmore R."/>
        </authorList>
    </citation>
    <scope>NUCLEOTIDE SEQUENCE [LARGE SCALE GENOMIC DNA]</scope>
</reference>
<protein>
    <submittedName>
        <fullName evidence="1">Uncharacterized protein</fullName>
    </submittedName>
</protein>
<proteinExistence type="predicted"/>
<organism evidence="1 2">
    <name type="scientific">Pistacia integerrima</name>
    <dbReference type="NCBI Taxonomy" id="434235"/>
    <lineage>
        <taxon>Eukaryota</taxon>
        <taxon>Viridiplantae</taxon>
        <taxon>Streptophyta</taxon>
        <taxon>Embryophyta</taxon>
        <taxon>Tracheophyta</taxon>
        <taxon>Spermatophyta</taxon>
        <taxon>Magnoliopsida</taxon>
        <taxon>eudicotyledons</taxon>
        <taxon>Gunneridae</taxon>
        <taxon>Pentapetalae</taxon>
        <taxon>rosids</taxon>
        <taxon>malvids</taxon>
        <taxon>Sapindales</taxon>
        <taxon>Anacardiaceae</taxon>
        <taxon>Pistacia</taxon>
    </lineage>
</organism>
<keyword evidence="2" id="KW-1185">Reference proteome</keyword>
<evidence type="ECO:0000313" key="2">
    <source>
        <dbReference type="Proteomes" id="UP001163603"/>
    </source>
</evidence>
<sequence length="412" mass="45077">MEPEPWEDLDIDEAEDSLLLLPCKRKSSILISSTNSNKFDLRPCSFNPTIPGPAGAVQSAMHRKSSMSIGEEPIPTQEYIRRVVEEPSLQNDDDFARDPWLFAVDFVRRQGLVGEDGVAIGTPLSCIKNGINMDKISQIVAIVKSSTPNGLGGMMVTLKDPTGTIDASIHHRVLTESEFSKDISVGAVLILQKVAVFSPSRSTHYLNITLGNIVKVISKDCEIPLDQTYPSLMVKHASTTAESSEKSWEPPKTVSVSQGKTEGILNCLRQNTNMRGAEHNDKELEKGNTSVSSSFSDAGDSRNNNSVEEEETIVVSVDVADGRKGTSVDTGTDDHEQGILSSKQPGHLNEARKNNILGKLQCTSVTEKVIDTPNNEETENANGIKKQRQMLISRGSLPEWTDEQLDELLSFD</sequence>
<gene>
    <name evidence="1" type="ORF">Pint_17069</name>
</gene>
<accession>A0ACC0ZES6</accession>
<dbReference type="Proteomes" id="UP001163603">
    <property type="component" value="Chromosome 2"/>
</dbReference>
<name>A0ACC0ZES6_9ROSI</name>
<dbReference type="EMBL" id="CM047737">
    <property type="protein sequence ID" value="KAJ0048937.1"/>
    <property type="molecule type" value="Genomic_DNA"/>
</dbReference>
<evidence type="ECO:0000313" key="1">
    <source>
        <dbReference type="EMBL" id="KAJ0048937.1"/>
    </source>
</evidence>